<dbReference type="KEGG" id="tcd:AAIA72_06835"/>
<organism evidence="1">
    <name type="scientific">Thermohahella caldifontis</name>
    <dbReference type="NCBI Taxonomy" id="3142973"/>
    <lineage>
        <taxon>Bacteria</taxon>
        <taxon>Pseudomonadati</taxon>
        <taxon>Pseudomonadota</taxon>
        <taxon>Gammaproteobacteria</taxon>
        <taxon>Oceanospirillales</taxon>
        <taxon>Hahellaceae</taxon>
        <taxon>Thermohahella</taxon>
    </lineage>
</organism>
<reference evidence="1" key="1">
    <citation type="submission" date="2024-05" db="EMBL/GenBank/DDBJ databases">
        <title>Genome sequencing of novel strain.</title>
        <authorList>
            <person name="Ganbat D."/>
            <person name="Ganbat S."/>
            <person name="Lee S.-J."/>
        </authorList>
    </citation>
    <scope>NUCLEOTIDE SEQUENCE</scope>
    <source>
        <strain evidence="1">SMD15-11</strain>
    </source>
</reference>
<name>A0AB39V0A0_9GAMM</name>
<sequence length="61" mass="6861">MQTFLPTQDLTDEERITEAAEILAAGVIRLRNARKESEVPLDFLPAGSVHHDPYPNGEDER</sequence>
<proteinExistence type="predicted"/>
<evidence type="ECO:0000313" key="1">
    <source>
        <dbReference type="EMBL" id="XDT73677.1"/>
    </source>
</evidence>
<dbReference type="AlphaFoldDB" id="A0AB39V0A0"/>
<protein>
    <submittedName>
        <fullName evidence="1">Uncharacterized protein</fullName>
    </submittedName>
</protein>
<gene>
    <name evidence="1" type="ORF">AAIA72_06835</name>
</gene>
<accession>A0AB39V0A0</accession>
<dbReference type="EMBL" id="CP154858">
    <property type="protein sequence ID" value="XDT73677.1"/>
    <property type="molecule type" value="Genomic_DNA"/>
</dbReference>
<dbReference type="RefSeq" id="WP_369602661.1">
    <property type="nucleotide sequence ID" value="NZ_CP154858.1"/>
</dbReference>